<sequence>MIPCFTQDCEIFTNVAPRNSSARKAALSTSLVYRIRETRPPCYNTVNWNYFIMSFDTIDYFSCAPHSQKHNIMLKSE</sequence>
<dbReference type="AlphaFoldDB" id="A0A016W8Y1"/>
<evidence type="ECO:0000313" key="1">
    <source>
        <dbReference type="EMBL" id="EYC35757.1"/>
    </source>
</evidence>
<dbReference type="Proteomes" id="UP000024635">
    <property type="component" value="Unassembled WGS sequence"/>
</dbReference>
<evidence type="ECO:0000313" key="2">
    <source>
        <dbReference type="Proteomes" id="UP000024635"/>
    </source>
</evidence>
<accession>A0A016W8Y1</accession>
<protein>
    <submittedName>
        <fullName evidence="1">Uncharacterized protein</fullName>
    </submittedName>
</protein>
<name>A0A016W8Y1_9BILA</name>
<dbReference type="EMBL" id="JARK01000589">
    <property type="protein sequence ID" value="EYC35757.1"/>
    <property type="molecule type" value="Genomic_DNA"/>
</dbReference>
<organism evidence="1 2">
    <name type="scientific">Ancylostoma ceylanicum</name>
    <dbReference type="NCBI Taxonomy" id="53326"/>
    <lineage>
        <taxon>Eukaryota</taxon>
        <taxon>Metazoa</taxon>
        <taxon>Ecdysozoa</taxon>
        <taxon>Nematoda</taxon>
        <taxon>Chromadorea</taxon>
        <taxon>Rhabditida</taxon>
        <taxon>Rhabditina</taxon>
        <taxon>Rhabditomorpha</taxon>
        <taxon>Strongyloidea</taxon>
        <taxon>Ancylostomatidae</taxon>
        <taxon>Ancylostomatinae</taxon>
        <taxon>Ancylostoma</taxon>
    </lineage>
</organism>
<reference evidence="2" key="1">
    <citation type="journal article" date="2015" name="Nat. Genet.">
        <title>The genome and transcriptome of the zoonotic hookworm Ancylostoma ceylanicum identify infection-specific gene families.</title>
        <authorList>
            <person name="Schwarz E.M."/>
            <person name="Hu Y."/>
            <person name="Antoshechkin I."/>
            <person name="Miller M.M."/>
            <person name="Sternberg P.W."/>
            <person name="Aroian R.V."/>
        </authorList>
    </citation>
    <scope>NUCLEOTIDE SEQUENCE</scope>
    <source>
        <strain evidence="2">HY135</strain>
    </source>
</reference>
<comment type="caution">
    <text evidence="1">The sequence shown here is derived from an EMBL/GenBank/DDBJ whole genome shotgun (WGS) entry which is preliminary data.</text>
</comment>
<gene>
    <name evidence="1" type="primary">Acey_s0989.g3303</name>
    <name evidence="1" type="ORF">Y032_0989g3303</name>
</gene>
<proteinExistence type="predicted"/>
<keyword evidence="2" id="KW-1185">Reference proteome</keyword>